<evidence type="ECO:0000313" key="2">
    <source>
        <dbReference type="EMBL" id="OCT72078.1"/>
    </source>
</evidence>
<feature type="signal peptide" evidence="1">
    <location>
        <begin position="1"/>
        <end position="20"/>
    </location>
</feature>
<organism evidence="2 3">
    <name type="scientific">Xenopus laevis</name>
    <name type="common">African clawed frog</name>
    <dbReference type="NCBI Taxonomy" id="8355"/>
    <lineage>
        <taxon>Eukaryota</taxon>
        <taxon>Metazoa</taxon>
        <taxon>Chordata</taxon>
        <taxon>Craniata</taxon>
        <taxon>Vertebrata</taxon>
        <taxon>Euteleostomi</taxon>
        <taxon>Amphibia</taxon>
        <taxon>Batrachia</taxon>
        <taxon>Anura</taxon>
        <taxon>Pipoidea</taxon>
        <taxon>Pipidae</taxon>
        <taxon>Xenopodinae</taxon>
        <taxon>Xenopus</taxon>
        <taxon>Xenopus</taxon>
    </lineage>
</organism>
<name>A0A974HBQ5_XENLA</name>
<feature type="chain" id="PRO_5036833541" evidence="1">
    <location>
        <begin position="21"/>
        <end position="102"/>
    </location>
</feature>
<dbReference type="EMBL" id="CM004478">
    <property type="protein sequence ID" value="OCT72078.1"/>
    <property type="molecule type" value="Genomic_DNA"/>
</dbReference>
<dbReference type="AlphaFoldDB" id="A0A974HBQ5"/>
<reference evidence="3" key="1">
    <citation type="journal article" date="2016" name="Nature">
        <title>Genome evolution in the allotetraploid frog Xenopus laevis.</title>
        <authorList>
            <person name="Session A.M."/>
            <person name="Uno Y."/>
            <person name="Kwon T."/>
            <person name="Chapman J.A."/>
            <person name="Toyoda A."/>
            <person name="Takahashi S."/>
            <person name="Fukui A."/>
            <person name="Hikosaka A."/>
            <person name="Suzuki A."/>
            <person name="Kondo M."/>
            <person name="van Heeringen S.J."/>
            <person name="Quigley I."/>
            <person name="Heinz S."/>
            <person name="Ogino H."/>
            <person name="Ochi H."/>
            <person name="Hellsten U."/>
            <person name="Lyons J.B."/>
            <person name="Simakov O."/>
            <person name="Putnam N."/>
            <person name="Stites J."/>
            <person name="Kuroki Y."/>
            <person name="Tanaka T."/>
            <person name="Michiue T."/>
            <person name="Watanabe M."/>
            <person name="Bogdanovic O."/>
            <person name="Lister R."/>
            <person name="Georgiou G."/>
            <person name="Paranjpe S.S."/>
            <person name="van Kruijsbergen I."/>
            <person name="Shu S."/>
            <person name="Carlson J."/>
            <person name="Kinoshita T."/>
            <person name="Ohta Y."/>
            <person name="Mawaribuchi S."/>
            <person name="Jenkins J."/>
            <person name="Grimwood J."/>
            <person name="Schmutz J."/>
            <person name="Mitros T."/>
            <person name="Mozaffari S.V."/>
            <person name="Suzuki Y."/>
            <person name="Haramoto Y."/>
            <person name="Yamamoto T.S."/>
            <person name="Takagi C."/>
            <person name="Heald R."/>
            <person name="Miller K."/>
            <person name="Haudenschild C."/>
            <person name="Kitzman J."/>
            <person name="Nakayama T."/>
            <person name="Izutsu Y."/>
            <person name="Robert J."/>
            <person name="Fortriede J."/>
            <person name="Burns K."/>
            <person name="Lotay V."/>
            <person name="Karimi K."/>
            <person name="Yasuoka Y."/>
            <person name="Dichmann D.S."/>
            <person name="Flajnik M.F."/>
            <person name="Houston D.W."/>
            <person name="Shendure J."/>
            <person name="DuPasquier L."/>
            <person name="Vize P.D."/>
            <person name="Zorn A.M."/>
            <person name="Ito M."/>
            <person name="Marcotte E.M."/>
            <person name="Wallingford J.B."/>
            <person name="Ito Y."/>
            <person name="Asashima M."/>
            <person name="Ueno N."/>
            <person name="Matsuda Y."/>
            <person name="Veenstra G.J."/>
            <person name="Fujiyama A."/>
            <person name="Harland R.M."/>
            <person name="Taira M."/>
            <person name="Rokhsar D.S."/>
        </authorList>
    </citation>
    <scope>NUCLEOTIDE SEQUENCE [LARGE SCALE GENOMIC DNA]</scope>
    <source>
        <strain evidence="3">J</strain>
    </source>
</reference>
<dbReference type="Proteomes" id="UP000694892">
    <property type="component" value="Chromosome 7L"/>
</dbReference>
<accession>A0A974HBQ5</accession>
<sequence length="102" mass="11914">MAHIWWHCPLVKMYWLRVFGIIDSITKIHIRKDPWVALFNQRIPNSNGISRKLIMFIFTAAKQLIAKSRQLIMTPFLSIPKLKAHKMVIMINKELTSLIGNS</sequence>
<evidence type="ECO:0000256" key="1">
    <source>
        <dbReference type="SAM" id="SignalP"/>
    </source>
</evidence>
<protein>
    <submittedName>
        <fullName evidence="2">Uncharacterized protein</fullName>
    </submittedName>
</protein>
<keyword evidence="1" id="KW-0732">Signal</keyword>
<evidence type="ECO:0000313" key="3">
    <source>
        <dbReference type="Proteomes" id="UP000694892"/>
    </source>
</evidence>
<proteinExistence type="predicted"/>
<gene>
    <name evidence="2" type="ORF">XELAEV_18035050mg</name>
</gene>